<feature type="transmembrane region" description="Helical" evidence="5">
    <location>
        <begin position="197"/>
        <end position="217"/>
    </location>
</feature>
<dbReference type="GO" id="GO:0004930">
    <property type="term" value="F:G protein-coupled receptor activity"/>
    <property type="evidence" value="ECO:0007669"/>
    <property type="project" value="TreeGrafter"/>
</dbReference>
<name>A0A9Q0L8S9_ANAIG</name>
<evidence type="ECO:0000256" key="4">
    <source>
        <dbReference type="ARBA" id="ARBA00023136"/>
    </source>
</evidence>
<dbReference type="GO" id="GO:0007189">
    <property type="term" value="P:adenylate cyclase-activating G protein-coupled receptor signaling pathway"/>
    <property type="evidence" value="ECO:0007669"/>
    <property type="project" value="TreeGrafter"/>
</dbReference>
<dbReference type="GO" id="GO:0007166">
    <property type="term" value="P:cell surface receptor signaling pathway"/>
    <property type="evidence" value="ECO:0007669"/>
    <property type="project" value="InterPro"/>
</dbReference>
<evidence type="ECO:0000256" key="1">
    <source>
        <dbReference type="ARBA" id="ARBA00004141"/>
    </source>
</evidence>
<keyword evidence="3 5" id="KW-1133">Transmembrane helix</keyword>
<dbReference type="PROSITE" id="PS50261">
    <property type="entry name" value="G_PROTEIN_RECEP_F2_4"/>
    <property type="match status" value="1"/>
</dbReference>
<evidence type="ECO:0000256" key="2">
    <source>
        <dbReference type="ARBA" id="ARBA00022692"/>
    </source>
</evidence>
<feature type="transmembrane region" description="Helical" evidence="5">
    <location>
        <begin position="69"/>
        <end position="94"/>
    </location>
</feature>
<dbReference type="SUPFAM" id="SSF81321">
    <property type="entry name" value="Family A G protein-coupled receptor-like"/>
    <property type="match status" value="1"/>
</dbReference>
<feature type="transmembrane region" description="Helical" evidence="5">
    <location>
        <begin position="39"/>
        <end position="57"/>
    </location>
</feature>
<evidence type="ECO:0000256" key="5">
    <source>
        <dbReference type="SAM" id="Phobius"/>
    </source>
</evidence>
<accession>A0A9Q0L8S9</accession>
<dbReference type="EMBL" id="JAPDFW010000123">
    <property type="protein sequence ID" value="KAJ5067945.1"/>
    <property type="molecule type" value="Genomic_DNA"/>
</dbReference>
<comment type="subcellular location">
    <subcellularLocation>
        <location evidence="1">Membrane</location>
        <topology evidence="1">Multi-pass membrane protein</topology>
    </subcellularLocation>
</comment>
<reference evidence="7" key="1">
    <citation type="submission" date="2022-10" db="EMBL/GenBank/DDBJ databases">
        <title>Novel sulphate-reducing endosymbionts in the free-living metamonad Anaeramoeba.</title>
        <authorList>
            <person name="Jerlstrom-Hultqvist J."/>
            <person name="Cepicka I."/>
            <person name="Gallot-Lavallee L."/>
            <person name="Salas-Leiva D."/>
            <person name="Curtis B.A."/>
            <person name="Zahonova K."/>
            <person name="Pipaliya S."/>
            <person name="Dacks J."/>
            <person name="Roger A.J."/>
        </authorList>
    </citation>
    <scope>NUCLEOTIDE SEQUENCE</scope>
    <source>
        <strain evidence="7">BMAN</strain>
    </source>
</reference>
<comment type="caution">
    <text evidence="7">The sequence shown here is derived from an EMBL/GenBank/DDBJ whole genome shotgun (WGS) entry which is preliminary data.</text>
</comment>
<sequence length="305" mass="35630">MNSVDIFAIISSVFGIIGSLLTIIIFLHFKEQKLFYRKLILVLSFYDLLQSISYILPGKINIYVCHVQMFAIGITGITSQCWSGAISFVSYLKVVRNKPDEYLEKVYKYFHIAMGILVLIITLIITVFGTPTKKDTYWCWCSQMRITMMMYIFYWILMISCLIFYILTVIELRKVFKKILKIQFKVSKEKQMTQFRIQLRMSMIPLIYIITLIPATIKRFKEEFDSNSKSSTAINILQAIGTTTHGFWDFLIFVVFVGEMRRKITRCYKKEHIIEDDPKVSTIQEIPLSNDSGGELEPLMEQIIK</sequence>
<keyword evidence="2 5" id="KW-0812">Transmembrane</keyword>
<dbReference type="GO" id="GO:0005886">
    <property type="term" value="C:plasma membrane"/>
    <property type="evidence" value="ECO:0007669"/>
    <property type="project" value="TreeGrafter"/>
</dbReference>
<evidence type="ECO:0000259" key="6">
    <source>
        <dbReference type="PROSITE" id="PS50261"/>
    </source>
</evidence>
<protein>
    <submittedName>
        <fullName evidence="7">G protein-coupled receptor</fullName>
    </submittedName>
</protein>
<dbReference type="PANTHER" id="PTHR23112">
    <property type="entry name" value="G PROTEIN-COUPLED RECEPTOR 157-RELATED"/>
    <property type="match status" value="1"/>
</dbReference>
<dbReference type="InterPro" id="IPR022343">
    <property type="entry name" value="GCR1-cAMP_receptor"/>
</dbReference>
<dbReference type="Gene3D" id="1.20.1070.10">
    <property type="entry name" value="Rhodopsin 7-helix transmembrane proteins"/>
    <property type="match status" value="1"/>
</dbReference>
<evidence type="ECO:0000313" key="7">
    <source>
        <dbReference type="EMBL" id="KAJ5067945.1"/>
    </source>
</evidence>
<evidence type="ECO:0000313" key="8">
    <source>
        <dbReference type="Proteomes" id="UP001149090"/>
    </source>
</evidence>
<dbReference type="Proteomes" id="UP001149090">
    <property type="component" value="Unassembled WGS sequence"/>
</dbReference>
<keyword evidence="4 5" id="KW-0472">Membrane</keyword>
<evidence type="ECO:0000256" key="3">
    <source>
        <dbReference type="ARBA" id="ARBA00022989"/>
    </source>
</evidence>
<keyword evidence="7" id="KW-0675">Receptor</keyword>
<feature type="transmembrane region" description="Helical" evidence="5">
    <location>
        <begin position="6"/>
        <end position="27"/>
    </location>
</feature>
<dbReference type="PRINTS" id="PR02001">
    <property type="entry name" value="GCR1CAMPR"/>
</dbReference>
<organism evidence="7 8">
    <name type="scientific">Anaeramoeba ignava</name>
    <name type="common">Anaerobic marine amoeba</name>
    <dbReference type="NCBI Taxonomy" id="1746090"/>
    <lineage>
        <taxon>Eukaryota</taxon>
        <taxon>Metamonada</taxon>
        <taxon>Anaeramoebidae</taxon>
        <taxon>Anaeramoeba</taxon>
    </lineage>
</organism>
<gene>
    <name evidence="7" type="ORF">M0811_12752</name>
</gene>
<feature type="transmembrane region" description="Helical" evidence="5">
    <location>
        <begin position="152"/>
        <end position="176"/>
    </location>
</feature>
<feature type="domain" description="G-protein coupled receptors family 2 profile 2" evidence="6">
    <location>
        <begin position="4"/>
        <end position="257"/>
    </location>
</feature>
<proteinExistence type="predicted"/>
<dbReference type="InterPro" id="IPR017981">
    <property type="entry name" value="GPCR_2-like_7TM"/>
</dbReference>
<dbReference type="PANTHER" id="PTHR23112:SF0">
    <property type="entry name" value="TRANSMEMBRANE PROTEIN 116"/>
    <property type="match status" value="1"/>
</dbReference>
<keyword evidence="8" id="KW-1185">Reference proteome</keyword>
<dbReference type="AlphaFoldDB" id="A0A9Q0L8S9"/>
<feature type="transmembrane region" description="Helical" evidence="5">
    <location>
        <begin position="106"/>
        <end position="128"/>
    </location>
</feature>
<feature type="transmembrane region" description="Helical" evidence="5">
    <location>
        <begin position="237"/>
        <end position="257"/>
    </location>
</feature>